<reference evidence="1 2" key="1">
    <citation type="submission" date="2020-04" db="EMBL/GenBank/DDBJ databases">
        <title>Draft Genome Sequence of Streptomyces morookaense DSM 40503, an 8-azaguanine-producing strain.</title>
        <authorList>
            <person name="Qi J."/>
            <person name="Gao J.-M."/>
        </authorList>
    </citation>
    <scope>NUCLEOTIDE SEQUENCE [LARGE SCALE GENOMIC DNA]</scope>
    <source>
        <strain evidence="1 2">DSM 40503</strain>
    </source>
</reference>
<gene>
    <name evidence="1" type="ORF">HG542_26695</name>
</gene>
<dbReference type="AlphaFoldDB" id="A0A7Y7B9C2"/>
<organism evidence="1 2">
    <name type="scientific">Streptomyces morookaense</name>
    <name type="common">Streptoverticillium morookaense</name>
    <dbReference type="NCBI Taxonomy" id="1970"/>
    <lineage>
        <taxon>Bacteria</taxon>
        <taxon>Bacillati</taxon>
        <taxon>Actinomycetota</taxon>
        <taxon>Actinomycetes</taxon>
        <taxon>Kitasatosporales</taxon>
        <taxon>Streptomycetaceae</taxon>
        <taxon>Streptomyces</taxon>
    </lineage>
</organism>
<proteinExistence type="predicted"/>
<keyword evidence="2" id="KW-1185">Reference proteome</keyword>
<comment type="caution">
    <text evidence="1">The sequence shown here is derived from an EMBL/GenBank/DDBJ whole genome shotgun (WGS) entry which is preliminary data.</text>
</comment>
<dbReference type="Proteomes" id="UP000587462">
    <property type="component" value="Unassembled WGS sequence"/>
</dbReference>
<evidence type="ECO:0000313" key="1">
    <source>
        <dbReference type="EMBL" id="NVK81219.1"/>
    </source>
</evidence>
<accession>A0A7Y7B9C2</accession>
<sequence>MDRLARKRLPVIRVGVIGHIKSGDEQSKYAKIQELADDPPSYLILTAADRGFQFDGGDWWVEDEASLRQFFAEARWDVEWQSTDEDQPGN</sequence>
<evidence type="ECO:0000313" key="2">
    <source>
        <dbReference type="Proteomes" id="UP000587462"/>
    </source>
</evidence>
<dbReference type="EMBL" id="JABBXF010000073">
    <property type="protein sequence ID" value="NVK81219.1"/>
    <property type="molecule type" value="Genomic_DNA"/>
</dbReference>
<protein>
    <submittedName>
        <fullName evidence="1">Uncharacterized protein</fullName>
    </submittedName>
</protein>
<name>A0A7Y7B9C2_STRMO</name>